<name>X0VHE4_9ZZZZ</name>
<gene>
    <name evidence="2" type="ORF">S01H1_41016</name>
</gene>
<evidence type="ECO:0000313" key="2">
    <source>
        <dbReference type="EMBL" id="GAG10617.1"/>
    </source>
</evidence>
<evidence type="ECO:0000259" key="1">
    <source>
        <dbReference type="Pfam" id="PF01261"/>
    </source>
</evidence>
<comment type="caution">
    <text evidence="2">The sequence shown here is derived from an EMBL/GenBank/DDBJ whole genome shotgun (WGS) entry which is preliminary data.</text>
</comment>
<dbReference type="Pfam" id="PF01261">
    <property type="entry name" value="AP_endonuc_2"/>
    <property type="match status" value="1"/>
</dbReference>
<dbReference type="Gene3D" id="3.20.20.150">
    <property type="entry name" value="Divalent-metal-dependent TIM barrel enzymes"/>
    <property type="match status" value="1"/>
</dbReference>
<proteinExistence type="predicted"/>
<dbReference type="EMBL" id="BARS01025996">
    <property type="protein sequence ID" value="GAG10617.1"/>
    <property type="molecule type" value="Genomic_DNA"/>
</dbReference>
<dbReference type="InterPro" id="IPR013022">
    <property type="entry name" value="Xyl_isomerase-like_TIM-brl"/>
</dbReference>
<dbReference type="InterPro" id="IPR036237">
    <property type="entry name" value="Xyl_isomerase-like_sf"/>
</dbReference>
<dbReference type="SUPFAM" id="SSF51658">
    <property type="entry name" value="Xylose isomerase-like"/>
    <property type="match status" value="1"/>
</dbReference>
<organism evidence="2">
    <name type="scientific">marine sediment metagenome</name>
    <dbReference type="NCBI Taxonomy" id="412755"/>
    <lineage>
        <taxon>unclassified sequences</taxon>
        <taxon>metagenomes</taxon>
        <taxon>ecological metagenomes</taxon>
    </lineage>
</organism>
<dbReference type="AlphaFoldDB" id="X0VHE4"/>
<feature type="domain" description="Xylose isomerase-like TIM barrel" evidence="1">
    <location>
        <begin position="3"/>
        <end position="128"/>
    </location>
</feature>
<accession>X0VHE4</accession>
<sequence>MPEALNTIEKFCDDFDINVAIHNHDRKASPQYWHPEGILKVCQGRSKRIGACGDLGYWMRSGIDPIKAVNTLKDRLLTVQMHDLNELSPEGHDVPWGAGVGKTGQFIEEIHRLGIRPTMFGLEYSYNWFGSMPEIARCIDFFNRMSMKLAK</sequence>
<protein>
    <recommendedName>
        <fullName evidence="1">Xylose isomerase-like TIM barrel domain-containing protein</fullName>
    </recommendedName>
</protein>
<reference evidence="2" key="1">
    <citation type="journal article" date="2014" name="Front. Microbiol.">
        <title>High frequency of phylogenetically diverse reductive dehalogenase-homologous genes in deep subseafloor sedimentary metagenomes.</title>
        <authorList>
            <person name="Kawai M."/>
            <person name="Futagami T."/>
            <person name="Toyoda A."/>
            <person name="Takaki Y."/>
            <person name="Nishi S."/>
            <person name="Hori S."/>
            <person name="Arai W."/>
            <person name="Tsubouchi T."/>
            <person name="Morono Y."/>
            <person name="Uchiyama I."/>
            <person name="Ito T."/>
            <person name="Fujiyama A."/>
            <person name="Inagaki F."/>
            <person name="Takami H."/>
        </authorList>
    </citation>
    <scope>NUCLEOTIDE SEQUENCE</scope>
    <source>
        <strain evidence="2">Expedition CK06-06</strain>
    </source>
</reference>